<dbReference type="SMART" id="SM00302">
    <property type="entry name" value="GED"/>
    <property type="match status" value="1"/>
</dbReference>
<organism evidence="2 3">
    <name type="scientific">Phytophthora megakarya</name>
    <dbReference type="NCBI Taxonomy" id="4795"/>
    <lineage>
        <taxon>Eukaryota</taxon>
        <taxon>Sar</taxon>
        <taxon>Stramenopiles</taxon>
        <taxon>Oomycota</taxon>
        <taxon>Peronosporomycetes</taxon>
        <taxon>Peronosporales</taxon>
        <taxon>Peronosporaceae</taxon>
        <taxon>Phytophthora</taxon>
    </lineage>
</organism>
<reference evidence="3" key="1">
    <citation type="submission" date="2017-03" db="EMBL/GenBank/DDBJ databases">
        <title>Phytopthora megakarya and P. palmivora, two closely related causual agents of cacao black pod achieved similar genome size and gene model numbers by different mechanisms.</title>
        <authorList>
            <person name="Ali S."/>
            <person name="Shao J."/>
            <person name="Larry D.J."/>
            <person name="Kronmiller B."/>
            <person name="Shen D."/>
            <person name="Strem M.D."/>
            <person name="Melnick R.L."/>
            <person name="Guiltinan M.J."/>
            <person name="Tyler B.M."/>
            <person name="Meinhardt L.W."/>
            <person name="Bailey B.A."/>
        </authorList>
    </citation>
    <scope>NUCLEOTIDE SEQUENCE [LARGE SCALE GENOMIC DNA]</scope>
    <source>
        <strain evidence="3">zdho120</strain>
    </source>
</reference>
<dbReference type="PANTHER" id="PTHR11566">
    <property type="entry name" value="DYNAMIN"/>
    <property type="match status" value="1"/>
</dbReference>
<dbReference type="PROSITE" id="PS51388">
    <property type="entry name" value="GED"/>
    <property type="match status" value="1"/>
</dbReference>
<dbReference type="Pfam" id="PF02212">
    <property type="entry name" value="GED"/>
    <property type="match status" value="1"/>
</dbReference>
<dbReference type="GO" id="GO:0005874">
    <property type="term" value="C:microtubule"/>
    <property type="evidence" value="ECO:0007669"/>
    <property type="project" value="TreeGrafter"/>
</dbReference>
<dbReference type="AlphaFoldDB" id="A0A225UXA2"/>
<dbReference type="GO" id="GO:0005525">
    <property type="term" value="F:GTP binding"/>
    <property type="evidence" value="ECO:0007669"/>
    <property type="project" value="InterPro"/>
</dbReference>
<feature type="non-terminal residue" evidence="2">
    <location>
        <position position="1"/>
    </location>
</feature>
<dbReference type="OrthoDB" id="5061070at2759"/>
<evidence type="ECO:0000313" key="3">
    <source>
        <dbReference type="Proteomes" id="UP000198211"/>
    </source>
</evidence>
<dbReference type="InterPro" id="IPR020850">
    <property type="entry name" value="GED_dom"/>
</dbReference>
<dbReference type="InterPro" id="IPR003130">
    <property type="entry name" value="GED"/>
</dbReference>
<gene>
    <name evidence="2" type="ORF">PHMEG_00031607</name>
</gene>
<protein>
    <submittedName>
        <fullName evidence="2">GTP-binding protein</fullName>
    </submittedName>
</protein>
<name>A0A225UXA2_9STRA</name>
<dbReference type="STRING" id="4795.A0A225UXA2"/>
<dbReference type="GO" id="GO:0008017">
    <property type="term" value="F:microtubule binding"/>
    <property type="evidence" value="ECO:0007669"/>
    <property type="project" value="TreeGrafter"/>
</dbReference>
<keyword evidence="3" id="KW-1185">Reference proteome</keyword>
<dbReference type="GO" id="GO:0003924">
    <property type="term" value="F:GTPase activity"/>
    <property type="evidence" value="ECO:0007669"/>
    <property type="project" value="InterPro"/>
</dbReference>
<evidence type="ECO:0000313" key="2">
    <source>
        <dbReference type="EMBL" id="OWY97780.1"/>
    </source>
</evidence>
<dbReference type="EMBL" id="NBNE01010077">
    <property type="protein sequence ID" value="OWY97780.1"/>
    <property type="molecule type" value="Genomic_DNA"/>
</dbReference>
<accession>A0A225UXA2</accession>
<comment type="caution">
    <text evidence="2">The sequence shown here is derived from an EMBL/GenBank/DDBJ whole genome shotgun (WGS) entry which is preliminary data.</text>
</comment>
<dbReference type="PANTHER" id="PTHR11566:SF21">
    <property type="entry name" value="DYNAMIN RELATED PROTEIN 1, ISOFORM A"/>
    <property type="match status" value="1"/>
</dbReference>
<evidence type="ECO:0000259" key="1">
    <source>
        <dbReference type="PROSITE" id="PS51388"/>
    </source>
</evidence>
<dbReference type="GO" id="GO:0005737">
    <property type="term" value="C:cytoplasm"/>
    <property type="evidence" value="ECO:0007669"/>
    <property type="project" value="TreeGrafter"/>
</dbReference>
<feature type="domain" description="GED" evidence="1">
    <location>
        <begin position="345"/>
        <end position="433"/>
    </location>
</feature>
<dbReference type="Proteomes" id="UP000198211">
    <property type="component" value="Unassembled WGS sequence"/>
</dbReference>
<proteinExistence type="predicted"/>
<sequence>NIRRSLPKVIAEISSRITETQQSLSSLGAAPKTLIAQRQQLGKWINQYLRLMEAAMSGHYEMFSSVLDTRSGTDSWVSKARLRAVLKQKDLIFRANIEATTASDVDGFDGSLSQLPTIKSAPQMSAMVGKSVAVKTGNQETMICKVKETRGTDVLCEELPQEWLGASRWRPVSDTHDDESMGLKQFIQANRGDELAIFPSYRVFSSCVKRSVVKWEQHAMELLEHYYTQTKFTSVYLISTLLSGSGNMRVEQFLKGTTDQVLGELRKAAQQELMFLLQHETRPYTQDQRLYEELDKLRQRALQDRLKAALPPANSFGMVYFDEVARTLGGISAGLFAMSSDDREVLEMEIALRAYLEIASHRFVDVVPMKLNGLLLDSFVRDMESELLSAATDEKVAELLQERNDTAIRRQRLQDQLIMLEKGKQVIEMSKYW</sequence>
<dbReference type="GO" id="GO:0016020">
    <property type="term" value="C:membrane"/>
    <property type="evidence" value="ECO:0007669"/>
    <property type="project" value="TreeGrafter"/>
</dbReference>
<dbReference type="InterPro" id="IPR022812">
    <property type="entry name" value="Dynamin"/>
</dbReference>
<dbReference type="Gene3D" id="1.20.120.1240">
    <property type="entry name" value="Dynamin, middle domain"/>
    <property type="match status" value="1"/>
</dbReference>